<dbReference type="Proteomes" id="UP001303701">
    <property type="component" value="Chromosome"/>
</dbReference>
<gene>
    <name evidence="1" type="ORF">RI196_01800</name>
</gene>
<reference evidence="1 2" key="1">
    <citation type="submission" date="2023-09" db="EMBL/GenBank/DDBJ databases">
        <title>Different Types of Thermotolerant Ring-Cleaving Dioxygenases derived from Aeribacillus composti HB-1 applied for multiple aromatic hydrocarbons removal.</title>
        <authorList>
            <person name="Cao L."/>
            <person name="Li M."/>
            <person name="Ma T."/>
        </authorList>
    </citation>
    <scope>NUCLEOTIDE SEQUENCE [LARGE SCALE GENOMIC DNA]</scope>
    <source>
        <strain evidence="1 2">HB-1</strain>
    </source>
</reference>
<accession>A0ABY9WBF1</accession>
<proteinExistence type="predicted"/>
<dbReference type="InterPro" id="IPR012337">
    <property type="entry name" value="RNaseH-like_sf"/>
</dbReference>
<organism evidence="1 2">
    <name type="scientific">Aeribacillus composti</name>
    <dbReference type="NCBI Taxonomy" id="1868734"/>
    <lineage>
        <taxon>Bacteria</taxon>
        <taxon>Bacillati</taxon>
        <taxon>Bacillota</taxon>
        <taxon>Bacilli</taxon>
        <taxon>Bacillales</taxon>
        <taxon>Bacillaceae</taxon>
        <taxon>Aeribacillus</taxon>
    </lineage>
</organism>
<evidence type="ECO:0008006" key="3">
    <source>
        <dbReference type="Google" id="ProtNLM"/>
    </source>
</evidence>
<name>A0ABY9WBF1_9BACI</name>
<keyword evidence="2" id="KW-1185">Reference proteome</keyword>
<dbReference type="EMBL" id="CP134501">
    <property type="protein sequence ID" value="WNF33470.1"/>
    <property type="molecule type" value="Genomic_DNA"/>
</dbReference>
<evidence type="ECO:0000313" key="2">
    <source>
        <dbReference type="Proteomes" id="UP001303701"/>
    </source>
</evidence>
<sequence>MEQLYRKAKRDIGKKETLGSIHVTFHTGLPVKIVFVRNRNNQSEWLAILSTDTTLSNEEIVRIYGMRWDIETLLNSVNRFYI</sequence>
<dbReference type="RefSeq" id="WP_311066792.1">
    <property type="nucleotide sequence ID" value="NZ_CP134501.1"/>
</dbReference>
<evidence type="ECO:0000313" key="1">
    <source>
        <dbReference type="EMBL" id="WNF33470.1"/>
    </source>
</evidence>
<dbReference type="SUPFAM" id="SSF53098">
    <property type="entry name" value="Ribonuclease H-like"/>
    <property type="match status" value="1"/>
</dbReference>
<protein>
    <recommendedName>
        <fullName evidence="3">DDE family transposase</fullName>
    </recommendedName>
</protein>
<dbReference type="GeneID" id="301124671"/>
<dbReference type="InterPro" id="IPR006783">
    <property type="entry name" value="Transposase_ISC1217"/>
</dbReference>
<dbReference type="Pfam" id="PF04693">
    <property type="entry name" value="DDE_Tnp_2"/>
    <property type="match status" value="1"/>
</dbReference>